<proteinExistence type="predicted"/>
<keyword evidence="2" id="KW-1185">Reference proteome</keyword>
<comment type="caution">
    <text evidence="1">The sequence shown here is derived from an EMBL/GenBank/DDBJ whole genome shotgun (WGS) entry which is preliminary data.</text>
</comment>
<organism evidence="1 2">
    <name type="scientific">Streptomyces albipurpureus</name>
    <dbReference type="NCBI Taxonomy" id="2897419"/>
    <lineage>
        <taxon>Bacteria</taxon>
        <taxon>Bacillati</taxon>
        <taxon>Actinomycetota</taxon>
        <taxon>Actinomycetes</taxon>
        <taxon>Kitasatosporales</taxon>
        <taxon>Streptomycetaceae</taxon>
        <taxon>Streptomyces</taxon>
    </lineage>
</organism>
<dbReference type="RefSeq" id="WP_250923903.1">
    <property type="nucleotide sequence ID" value="NZ_JAMQAW010000078.1"/>
</dbReference>
<reference evidence="1" key="1">
    <citation type="submission" date="2022-06" db="EMBL/GenBank/DDBJ databases">
        <title>Genome public.</title>
        <authorList>
            <person name="Sun Q."/>
        </authorList>
    </citation>
    <scope>NUCLEOTIDE SEQUENCE</scope>
    <source>
        <strain evidence="1">CWNU-1</strain>
    </source>
</reference>
<evidence type="ECO:0000313" key="2">
    <source>
        <dbReference type="Proteomes" id="UP001431429"/>
    </source>
</evidence>
<gene>
    <name evidence="1" type="ORF">NBG84_35990</name>
</gene>
<sequence>MGLNDPGDPIWNVPLAGGTVAMPSTPDGIRAQLHADPLSAFEHKLARTPGQHLAFVVLEAAIPDAVRTQDPDGAARLMNGDFTGVTDESGEQIHLPGIEGDAPVWVIPYTGQGTIEIPATIGGVRTRLDGTRRAQFDAEVGATPAHLLHYTILQWATPDEVTAETDAVVAQLRDNPPHAHDDEAVA</sequence>
<accession>A0ABT0UYG2</accession>
<dbReference type="EMBL" id="JAMQAW010000078">
    <property type="protein sequence ID" value="MCM2393612.1"/>
    <property type="molecule type" value="Genomic_DNA"/>
</dbReference>
<dbReference type="Proteomes" id="UP001431429">
    <property type="component" value="Unassembled WGS sequence"/>
</dbReference>
<protein>
    <submittedName>
        <fullName evidence="1">Uncharacterized protein</fullName>
    </submittedName>
</protein>
<evidence type="ECO:0000313" key="1">
    <source>
        <dbReference type="EMBL" id="MCM2393612.1"/>
    </source>
</evidence>
<name>A0ABT0UYG2_9ACTN</name>